<evidence type="ECO:0000256" key="7">
    <source>
        <dbReference type="SAM" id="MobiDB-lite"/>
    </source>
</evidence>
<keyword evidence="5" id="KW-0808">Transferase</keyword>
<evidence type="ECO:0000256" key="4">
    <source>
        <dbReference type="ARBA" id="ARBA00022553"/>
    </source>
</evidence>
<evidence type="ECO:0000259" key="10">
    <source>
        <dbReference type="PROSITE" id="PS50885"/>
    </source>
</evidence>
<keyword evidence="8" id="KW-0472">Membrane</keyword>
<comment type="caution">
    <text evidence="11">The sequence shown here is derived from an EMBL/GenBank/DDBJ whole genome shotgun (WGS) entry which is preliminary data.</text>
</comment>
<dbReference type="SMART" id="SM00387">
    <property type="entry name" value="HATPase_c"/>
    <property type="match status" value="1"/>
</dbReference>
<dbReference type="InterPro" id="IPR050351">
    <property type="entry name" value="BphY/WalK/GraS-like"/>
</dbReference>
<evidence type="ECO:0000256" key="6">
    <source>
        <dbReference type="ARBA" id="ARBA00022777"/>
    </source>
</evidence>
<sequence length="723" mass="80485">MRTRLLPQRQVHPRKARGHISGSTQPADQFCRAWHSPVQIHFGCSKPYLLGVKNVLMGLAYARGMLFLNWLRLPGRDSLSRITVRLRIALLILAAATAVVWLVSMQQARAIMQSYNQLDQTALPILERSGGIQVGLVQLDALMNRIDRIQPGDSTDHIRDNITKSVQEMHRNLERLITLGQSQIAIAELTKNLDLAEASSLEMLEDRISFLRVRQTLEDQYVILNDLHRRSQDLLEKFALNLSSKTNDFLQSVANSDNVNAAMIGEAFEGLFLPSLTVTSLSFELDRVVSLAHVSNINSIEDDHSRALAQAQLGLQRAILHLAELPEGPDRLALSKHVAGLRDVLREQDGIFTQKRTLAALVAAQERHHLTQQALTASAMQLTSDLVTRSRDIVEEASQALQQAISKITWTLIVAVAVGLAVIFSANYSIIERQFNRRIHVLNQSVLAIAAGDLKHPIPVSGSDELGEMANALVTFKKNAEDLHHSNEELETFAYITAHDLRTPISAIQNLCTWVSEDEENRLSSESRAYLSLLEKRTLRLNGHLNDLLAYVQAEHVSDAFELVDLHRAVTTILKDLDPDQNFEVSFGKMPMPFGAKGDVLRNICTNLLANVIKHHDAPTGRITFRAEILADQYRFEIQDDGPGISPLYHDKIFELFQTLRPRDEVEGSGLGLAVVRKLIKRENGAITVSSNPDLKRGTKISVTLPLHPPPARCTPARLGKAA</sequence>
<dbReference type="PANTHER" id="PTHR42878:SF15">
    <property type="entry name" value="BACTERIOPHYTOCHROME"/>
    <property type="match status" value="1"/>
</dbReference>
<dbReference type="InterPro" id="IPR036890">
    <property type="entry name" value="HATPase_C_sf"/>
</dbReference>
<dbReference type="InterPro" id="IPR004358">
    <property type="entry name" value="Sig_transdc_His_kin-like_C"/>
</dbReference>
<dbReference type="InterPro" id="IPR003660">
    <property type="entry name" value="HAMP_dom"/>
</dbReference>
<dbReference type="Proteomes" id="UP000244092">
    <property type="component" value="Unassembled WGS sequence"/>
</dbReference>
<keyword evidence="4" id="KW-0597">Phosphoprotein</keyword>
<dbReference type="GO" id="GO:0000156">
    <property type="term" value="F:phosphorelay response regulator activity"/>
    <property type="evidence" value="ECO:0007669"/>
    <property type="project" value="TreeGrafter"/>
</dbReference>
<dbReference type="Gene3D" id="6.10.340.10">
    <property type="match status" value="1"/>
</dbReference>
<evidence type="ECO:0000313" key="12">
    <source>
        <dbReference type="Proteomes" id="UP000244092"/>
    </source>
</evidence>
<feature type="transmembrane region" description="Helical" evidence="8">
    <location>
        <begin position="408"/>
        <end position="430"/>
    </location>
</feature>
<dbReference type="InterPro" id="IPR003594">
    <property type="entry name" value="HATPase_dom"/>
</dbReference>
<protein>
    <recommendedName>
        <fullName evidence="3">histidine kinase</fullName>
        <ecNumber evidence="3">2.7.13.3</ecNumber>
    </recommendedName>
</protein>
<feature type="transmembrane region" description="Helical" evidence="8">
    <location>
        <begin position="84"/>
        <end position="103"/>
    </location>
</feature>
<evidence type="ECO:0000256" key="2">
    <source>
        <dbReference type="ARBA" id="ARBA00004370"/>
    </source>
</evidence>
<evidence type="ECO:0000256" key="1">
    <source>
        <dbReference type="ARBA" id="ARBA00000085"/>
    </source>
</evidence>
<dbReference type="GO" id="GO:0000155">
    <property type="term" value="F:phosphorelay sensor kinase activity"/>
    <property type="evidence" value="ECO:0007669"/>
    <property type="project" value="InterPro"/>
</dbReference>
<reference evidence="11 12" key="1">
    <citation type="submission" date="2018-04" db="EMBL/GenBank/DDBJ databases">
        <title>Genomic Encyclopedia of Archaeal and Bacterial Type Strains, Phase II (KMG-II): from individual species to whole genera.</title>
        <authorList>
            <person name="Goeker M."/>
        </authorList>
    </citation>
    <scope>NUCLEOTIDE SEQUENCE [LARGE SCALE GENOMIC DNA]</scope>
    <source>
        <strain evidence="11 12">DSM 12244</strain>
    </source>
</reference>
<dbReference type="Gene3D" id="1.10.287.130">
    <property type="match status" value="1"/>
</dbReference>
<keyword evidence="6" id="KW-0418">Kinase</keyword>
<dbReference type="PROSITE" id="PS50109">
    <property type="entry name" value="HIS_KIN"/>
    <property type="match status" value="1"/>
</dbReference>
<dbReference type="InterPro" id="IPR003661">
    <property type="entry name" value="HisK_dim/P_dom"/>
</dbReference>
<proteinExistence type="predicted"/>
<evidence type="ECO:0000256" key="3">
    <source>
        <dbReference type="ARBA" id="ARBA00012438"/>
    </source>
</evidence>
<comment type="catalytic activity">
    <reaction evidence="1">
        <text>ATP + protein L-histidine = ADP + protein N-phospho-L-histidine.</text>
        <dbReference type="EC" id="2.7.13.3"/>
    </reaction>
</comment>
<dbReference type="InterPro" id="IPR005467">
    <property type="entry name" value="His_kinase_dom"/>
</dbReference>
<evidence type="ECO:0000256" key="8">
    <source>
        <dbReference type="SAM" id="Phobius"/>
    </source>
</evidence>
<dbReference type="Gene3D" id="3.30.565.10">
    <property type="entry name" value="Histidine kinase-like ATPase, C-terminal domain"/>
    <property type="match status" value="1"/>
</dbReference>
<feature type="domain" description="Histidine kinase" evidence="9">
    <location>
        <begin position="496"/>
        <end position="709"/>
    </location>
</feature>
<dbReference type="PANTHER" id="PTHR42878">
    <property type="entry name" value="TWO-COMPONENT HISTIDINE KINASE"/>
    <property type="match status" value="1"/>
</dbReference>
<organism evidence="11 12">
    <name type="scientific">Sulfitobacter mediterraneus</name>
    <dbReference type="NCBI Taxonomy" id="83219"/>
    <lineage>
        <taxon>Bacteria</taxon>
        <taxon>Pseudomonadati</taxon>
        <taxon>Pseudomonadota</taxon>
        <taxon>Alphaproteobacteria</taxon>
        <taxon>Rhodobacterales</taxon>
        <taxon>Roseobacteraceae</taxon>
        <taxon>Sulfitobacter</taxon>
    </lineage>
</organism>
<dbReference type="SUPFAM" id="SSF47384">
    <property type="entry name" value="Homodimeric domain of signal transducing histidine kinase"/>
    <property type="match status" value="1"/>
</dbReference>
<dbReference type="CDD" id="cd00082">
    <property type="entry name" value="HisKA"/>
    <property type="match status" value="1"/>
</dbReference>
<dbReference type="SUPFAM" id="SSF158472">
    <property type="entry name" value="HAMP domain-like"/>
    <property type="match status" value="1"/>
</dbReference>
<dbReference type="SMART" id="SM00304">
    <property type="entry name" value="HAMP"/>
    <property type="match status" value="2"/>
</dbReference>
<dbReference type="SMART" id="SM00388">
    <property type="entry name" value="HisKA"/>
    <property type="match status" value="1"/>
</dbReference>
<dbReference type="EMBL" id="QBKU01000004">
    <property type="protein sequence ID" value="PTX74346.1"/>
    <property type="molecule type" value="Genomic_DNA"/>
</dbReference>
<dbReference type="PROSITE" id="PS50885">
    <property type="entry name" value="HAMP"/>
    <property type="match status" value="1"/>
</dbReference>
<dbReference type="CDD" id="cd06225">
    <property type="entry name" value="HAMP"/>
    <property type="match status" value="1"/>
</dbReference>
<feature type="region of interest" description="Disordered" evidence="7">
    <location>
        <begin position="1"/>
        <end position="24"/>
    </location>
</feature>
<dbReference type="AlphaFoldDB" id="A0A2T6CFR2"/>
<dbReference type="GO" id="GO:0007234">
    <property type="term" value="P:osmosensory signaling via phosphorelay pathway"/>
    <property type="evidence" value="ECO:0007669"/>
    <property type="project" value="TreeGrafter"/>
</dbReference>
<evidence type="ECO:0000313" key="11">
    <source>
        <dbReference type="EMBL" id="PTX74346.1"/>
    </source>
</evidence>
<dbReference type="Pfam" id="PF02518">
    <property type="entry name" value="HATPase_c"/>
    <property type="match status" value="1"/>
</dbReference>
<dbReference type="GO" id="GO:0016020">
    <property type="term" value="C:membrane"/>
    <property type="evidence" value="ECO:0007669"/>
    <property type="project" value="UniProtKB-SubCell"/>
</dbReference>
<evidence type="ECO:0000259" key="9">
    <source>
        <dbReference type="PROSITE" id="PS50109"/>
    </source>
</evidence>
<evidence type="ECO:0000256" key="5">
    <source>
        <dbReference type="ARBA" id="ARBA00022679"/>
    </source>
</evidence>
<keyword evidence="8" id="KW-1133">Transmembrane helix</keyword>
<dbReference type="PRINTS" id="PR00344">
    <property type="entry name" value="BCTRLSENSOR"/>
</dbReference>
<dbReference type="Pfam" id="PF00672">
    <property type="entry name" value="HAMP"/>
    <property type="match status" value="1"/>
</dbReference>
<dbReference type="SUPFAM" id="SSF55874">
    <property type="entry name" value="ATPase domain of HSP90 chaperone/DNA topoisomerase II/histidine kinase"/>
    <property type="match status" value="1"/>
</dbReference>
<dbReference type="GO" id="GO:0030295">
    <property type="term" value="F:protein kinase activator activity"/>
    <property type="evidence" value="ECO:0007669"/>
    <property type="project" value="TreeGrafter"/>
</dbReference>
<dbReference type="EC" id="2.7.13.3" evidence="3"/>
<dbReference type="Pfam" id="PF00512">
    <property type="entry name" value="HisKA"/>
    <property type="match status" value="1"/>
</dbReference>
<feature type="domain" description="HAMP" evidence="10">
    <location>
        <begin position="433"/>
        <end position="485"/>
    </location>
</feature>
<name>A0A2T6CFR2_9RHOB</name>
<keyword evidence="8" id="KW-0812">Transmembrane</keyword>
<dbReference type="InterPro" id="IPR036097">
    <property type="entry name" value="HisK_dim/P_sf"/>
</dbReference>
<accession>A0A2T6CFR2</accession>
<gene>
    <name evidence="11" type="ORF">C8N31_104227</name>
</gene>
<comment type="subcellular location">
    <subcellularLocation>
        <location evidence="2">Membrane</location>
    </subcellularLocation>
</comment>